<dbReference type="SMART" id="SM00355">
    <property type="entry name" value="ZnF_C2H2"/>
    <property type="match status" value="4"/>
</dbReference>
<feature type="compositionally biased region" description="Polar residues" evidence="5">
    <location>
        <begin position="500"/>
        <end position="509"/>
    </location>
</feature>
<dbReference type="InterPro" id="IPR003656">
    <property type="entry name" value="Znf_BED"/>
</dbReference>
<evidence type="ECO:0000256" key="4">
    <source>
        <dbReference type="PROSITE-ProRule" id="PRU00027"/>
    </source>
</evidence>
<feature type="region of interest" description="Disordered" evidence="5">
    <location>
        <begin position="404"/>
        <end position="429"/>
    </location>
</feature>
<feature type="domain" description="BED-type" evidence="6">
    <location>
        <begin position="14"/>
        <end position="66"/>
    </location>
</feature>
<dbReference type="OrthoDB" id="1607513at2759"/>
<evidence type="ECO:0000256" key="3">
    <source>
        <dbReference type="ARBA" id="ARBA00022833"/>
    </source>
</evidence>
<dbReference type="GO" id="GO:1990837">
    <property type="term" value="F:sequence-specific double-stranded DNA binding"/>
    <property type="evidence" value="ECO:0007669"/>
    <property type="project" value="TreeGrafter"/>
</dbReference>
<keyword evidence="2 4" id="KW-0863">Zinc-finger</keyword>
<evidence type="ECO:0000313" key="8">
    <source>
        <dbReference type="RefSeq" id="XP_029000407.1"/>
    </source>
</evidence>
<dbReference type="InterPro" id="IPR013087">
    <property type="entry name" value="Znf_C2H2_type"/>
</dbReference>
<protein>
    <submittedName>
        <fullName evidence="8">Zinc finger BED domain-containing protein</fullName>
    </submittedName>
</protein>
<feature type="compositionally biased region" description="Basic and acidic residues" evidence="5">
    <location>
        <begin position="478"/>
        <end position="489"/>
    </location>
</feature>
<feature type="region of interest" description="Disordered" evidence="5">
    <location>
        <begin position="464"/>
        <end position="513"/>
    </location>
</feature>
<dbReference type="PROSITE" id="PS50808">
    <property type="entry name" value="ZF_BED"/>
    <property type="match status" value="5"/>
</dbReference>
<name>A0A6P7M2G7_BETSP</name>
<feature type="region of interest" description="Disordered" evidence="5">
    <location>
        <begin position="551"/>
        <end position="570"/>
    </location>
</feature>
<dbReference type="RefSeq" id="XP_029000407.1">
    <property type="nucleotide sequence ID" value="XM_029144574.3"/>
</dbReference>
<feature type="compositionally biased region" description="Low complexity" evidence="5">
    <location>
        <begin position="490"/>
        <end position="499"/>
    </location>
</feature>
<feature type="region of interest" description="Disordered" evidence="5">
    <location>
        <begin position="630"/>
        <end position="663"/>
    </location>
</feature>
<proteinExistence type="predicted"/>
<feature type="compositionally biased region" description="Polar residues" evidence="5">
    <location>
        <begin position="346"/>
        <end position="365"/>
    </location>
</feature>
<organism evidence="7 8">
    <name type="scientific">Betta splendens</name>
    <name type="common">Siamese fighting fish</name>
    <dbReference type="NCBI Taxonomy" id="158456"/>
    <lineage>
        <taxon>Eukaryota</taxon>
        <taxon>Metazoa</taxon>
        <taxon>Chordata</taxon>
        <taxon>Craniata</taxon>
        <taxon>Vertebrata</taxon>
        <taxon>Euteleostomi</taxon>
        <taxon>Actinopterygii</taxon>
        <taxon>Neopterygii</taxon>
        <taxon>Teleostei</taxon>
        <taxon>Neoteleostei</taxon>
        <taxon>Acanthomorphata</taxon>
        <taxon>Anabantaria</taxon>
        <taxon>Anabantiformes</taxon>
        <taxon>Anabantoidei</taxon>
        <taxon>Osphronemidae</taxon>
        <taxon>Betta</taxon>
    </lineage>
</organism>
<feature type="region of interest" description="Disordered" evidence="5">
    <location>
        <begin position="339"/>
        <end position="366"/>
    </location>
</feature>
<dbReference type="KEGG" id="bspl:114852266"/>
<keyword evidence="3" id="KW-0862">Zinc</keyword>
<dbReference type="Pfam" id="PF02892">
    <property type="entry name" value="zf-BED"/>
    <property type="match status" value="5"/>
</dbReference>
<evidence type="ECO:0000256" key="1">
    <source>
        <dbReference type="ARBA" id="ARBA00022723"/>
    </source>
</evidence>
<feature type="region of interest" description="Disordered" evidence="5">
    <location>
        <begin position="196"/>
        <end position="226"/>
    </location>
</feature>
<evidence type="ECO:0000256" key="5">
    <source>
        <dbReference type="SAM" id="MobiDB-lite"/>
    </source>
</evidence>
<feature type="compositionally biased region" description="Low complexity" evidence="5">
    <location>
        <begin position="631"/>
        <end position="644"/>
    </location>
</feature>
<dbReference type="AlphaFoldDB" id="A0A6P7M2G7"/>
<keyword evidence="1" id="KW-0479">Metal-binding</keyword>
<accession>A0A6P7M2G7</accession>
<dbReference type="InterPro" id="IPR053031">
    <property type="entry name" value="Cuticle_assoc_protein"/>
</dbReference>
<keyword evidence="7" id="KW-1185">Reference proteome</keyword>
<gene>
    <name evidence="8" type="primary">LOC114852266</name>
</gene>
<dbReference type="InterPro" id="IPR036236">
    <property type="entry name" value="Znf_C2H2_sf"/>
</dbReference>
<evidence type="ECO:0000313" key="7">
    <source>
        <dbReference type="Proteomes" id="UP000515150"/>
    </source>
</evidence>
<feature type="domain" description="BED-type" evidence="6">
    <location>
        <begin position="574"/>
        <end position="627"/>
    </location>
</feature>
<dbReference type="PANTHER" id="PTHR34396:SF25">
    <property type="entry name" value="BOUNDARY ELEMENT ASSOCIATED FACTOR"/>
    <property type="match status" value="1"/>
</dbReference>
<dbReference type="GeneID" id="114852266"/>
<feature type="domain" description="BED-type" evidence="6">
    <location>
        <begin position="430"/>
        <end position="483"/>
    </location>
</feature>
<feature type="compositionally biased region" description="Polar residues" evidence="5">
    <location>
        <begin position="204"/>
        <end position="221"/>
    </location>
</feature>
<dbReference type="GO" id="GO:0006357">
    <property type="term" value="P:regulation of transcription by RNA polymerase II"/>
    <property type="evidence" value="ECO:0007669"/>
    <property type="project" value="TreeGrafter"/>
</dbReference>
<dbReference type="GO" id="GO:0008270">
    <property type="term" value="F:zinc ion binding"/>
    <property type="evidence" value="ECO:0007669"/>
    <property type="project" value="UniProtKB-KW"/>
</dbReference>
<evidence type="ECO:0000259" key="6">
    <source>
        <dbReference type="PROSITE" id="PS50808"/>
    </source>
</evidence>
<dbReference type="SMART" id="SM00614">
    <property type="entry name" value="ZnF_BED"/>
    <property type="match status" value="5"/>
</dbReference>
<reference evidence="8" key="1">
    <citation type="submission" date="2025-08" db="UniProtKB">
        <authorList>
            <consortium name="RefSeq"/>
        </authorList>
    </citation>
    <scope>IDENTIFICATION</scope>
</reference>
<dbReference type="InParanoid" id="A0A6P7M2G7"/>
<dbReference type="GO" id="GO:0005634">
    <property type="term" value="C:nucleus"/>
    <property type="evidence" value="ECO:0007669"/>
    <property type="project" value="TreeGrafter"/>
</dbReference>
<sequence>MLRVDFPKAKKYVRKRSVVWRFFKPVESGSVQCLLCGECQPRKGHGSTTVMLRHLRLKHPTDVVRKCKGPMPGCTEAHSATETDGEQFCSAEVALEDGNADHLTSVNICDINGTVESAEGGLAEKMTQEETSNDEPVTQRGNKRSLIWRYFSRLDGLDSALCHLCMKKLQCIRSGGTGNLHRHLSKRHPEEFSSLLAEGRNRHSSCSTASSKTGGDTSASPESVEETEQRFYSVEVVLEDGDSDNPASVNKSDIAMVNILVEAAQEGQPMKHKETSAIHPITQRRHTRSLIWRHFEHLESLDCARCRICMKKLQCFRGGSTSNLRRHMSKRHPEEFSRLVAEGRNRQLSRSAASSKTGGDTSASPETVEAIEQKLFSVEGALEDGESDNPASVNKSDIAMVNGSAAAAQEGQPMKRKETSATHPVTQRRRTRSLIWRHFEHLESLDGVRCHICLKKLQCFKGGGTGNLRRHMSKRHPREFSRLVAEGRNRQSSSSAANSKTGGDTSASPETVDATEERIFSVEVVLEDGESDNSASVKKSDIAMVNGSVAAAQKGQPMKHKETSATHPVTQRRHTRSLIWRHFELFESLDGVRCRICMKKLQYFKGGGTSNLRRHMSKRHPEVFSKLLAEGSNQQSSSSTLSLDGNDETCTPSKTVGVTPQRLFSGSRVPDGAECVWRRERELIEELRRAQQQEAQALEHQRELLQKLRAADAREAAAEREKIGSLRKAQEEEAKDLKRQQMELQTEKDVLQKKWEEFQLEREMLLLFPKNQ</sequence>
<feature type="domain" description="BED-type" evidence="6">
    <location>
        <begin position="286"/>
        <end position="339"/>
    </location>
</feature>
<feature type="compositionally biased region" description="Basic residues" evidence="5">
    <location>
        <begin position="468"/>
        <end position="477"/>
    </location>
</feature>
<feature type="compositionally biased region" description="Polar residues" evidence="5">
    <location>
        <begin position="648"/>
        <end position="663"/>
    </location>
</feature>
<feature type="region of interest" description="Disordered" evidence="5">
    <location>
        <begin position="721"/>
        <end position="743"/>
    </location>
</feature>
<feature type="domain" description="BED-type" evidence="6">
    <location>
        <begin position="142"/>
        <end position="195"/>
    </location>
</feature>
<evidence type="ECO:0000256" key="2">
    <source>
        <dbReference type="ARBA" id="ARBA00022771"/>
    </source>
</evidence>
<dbReference type="Proteomes" id="UP000515150">
    <property type="component" value="Chromosome 3"/>
</dbReference>
<dbReference type="SUPFAM" id="SSF57667">
    <property type="entry name" value="beta-beta-alpha zinc fingers"/>
    <property type="match status" value="5"/>
</dbReference>
<dbReference type="PANTHER" id="PTHR34396">
    <property type="entry name" value="OS03G0264950 PROTEIN-RELATED"/>
    <property type="match status" value="1"/>
</dbReference>